<evidence type="ECO:0000313" key="3">
    <source>
        <dbReference type="Proteomes" id="UP000272942"/>
    </source>
</evidence>
<evidence type="ECO:0000313" key="2">
    <source>
        <dbReference type="EMBL" id="VDP84156.1"/>
    </source>
</evidence>
<dbReference type="EMBL" id="UZAN01046438">
    <property type="protein sequence ID" value="VDP84156.1"/>
    <property type="molecule type" value="Genomic_DNA"/>
</dbReference>
<sequence length="144" mass="16423">MPVETPSERRTRLGLTSDQVQPNPGRPQSACETANHTTSSASTVQSRSPPVAKMRLWTSTRTRSKSGLARLNSFFLLATRAYPNQKECERLVKELQGSLLFESFVRNEQPTVPQTMRDTVQVRRSHTMTPERDYNQEDFSYVAF</sequence>
<name>A0A183AP84_9TREM</name>
<gene>
    <name evidence="2" type="ORF">ECPE_LOCUS8768</name>
</gene>
<dbReference type="AlphaFoldDB" id="A0A183AP84"/>
<dbReference type="Proteomes" id="UP000272942">
    <property type="component" value="Unassembled WGS sequence"/>
</dbReference>
<organism evidence="4">
    <name type="scientific">Echinostoma caproni</name>
    <dbReference type="NCBI Taxonomy" id="27848"/>
    <lineage>
        <taxon>Eukaryota</taxon>
        <taxon>Metazoa</taxon>
        <taxon>Spiralia</taxon>
        <taxon>Lophotrochozoa</taxon>
        <taxon>Platyhelminthes</taxon>
        <taxon>Trematoda</taxon>
        <taxon>Digenea</taxon>
        <taxon>Plagiorchiida</taxon>
        <taxon>Echinostomata</taxon>
        <taxon>Echinostomatoidea</taxon>
        <taxon>Echinostomatidae</taxon>
        <taxon>Echinostoma</taxon>
    </lineage>
</organism>
<feature type="region of interest" description="Disordered" evidence="1">
    <location>
        <begin position="1"/>
        <end position="51"/>
    </location>
</feature>
<reference evidence="4" key="1">
    <citation type="submission" date="2016-06" db="UniProtKB">
        <authorList>
            <consortium name="WormBaseParasite"/>
        </authorList>
    </citation>
    <scope>IDENTIFICATION</scope>
</reference>
<reference evidence="2 3" key="2">
    <citation type="submission" date="2018-11" db="EMBL/GenBank/DDBJ databases">
        <authorList>
            <consortium name="Pathogen Informatics"/>
        </authorList>
    </citation>
    <scope>NUCLEOTIDE SEQUENCE [LARGE SCALE GENOMIC DNA]</scope>
    <source>
        <strain evidence="2 3">Egypt</strain>
    </source>
</reference>
<evidence type="ECO:0000313" key="4">
    <source>
        <dbReference type="WBParaSite" id="ECPE_0000879501-mRNA-1"/>
    </source>
</evidence>
<feature type="compositionally biased region" description="Polar residues" evidence="1">
    <location>
        <begin position="30"/>
        <end position="48"/>
    </location>
</feature>
<keyword evidence="3" id="KW-1185">Reference proteome</keyword>
<proteinExistence type="predicted"/>
<evidence type="ECO:0000256" key="1">
    <source>
        <dbReference type="SAM" id="MobiDB-lite"/>
    </source>
</evidence>
<accession>A0A183AP84</accession>
<dbReference type="WBParaSite" id="ECPE_0000879501-mRNA-1">
    <property type="protein sequence ID" value="ECPE_0000879501-mRNA-1"/>
    <property type="gene ID" value="ECPE_0000879501"/>
</dbReference>
<feature type="compositionally biased region" description="Basic and acidic residues" evidence="1">
    <location>
        <begin position="1"/>
        <end position="11"/>
    </location>
</feature>
<dbReference type="OrthoDB" id="5869902at2759"/>
<protein>
    <submittedName>
        <fullName evidence="2 4">Uncharacterized protein</fullName>
    </submittedName>
</protein>